<evidence type="ECO:0000313" key="2">
    <source>
        <dbReference type="Proteomes" id="UP001150581"/>
    </source>
</evidence>
<feature type="non-terminal residue" evidence="1">
    <location>
        <position position="962"/>
    </location>
</feature>
<sequence>MSPFGVEHTPSEQQGARPARLPYTTAAAAGKRGNISSKLFDAPGDAFDDIDDLSDMEGMKFSNSGRRTDASAPAARDKTPGTQNLELSHIEKAERSNNRRGVRDLSFNEQPYTGESNSDQHNQQQQQQQPRDNTHASVSYRSYQVDTDAASTTTLIKNASSGQSGSTGVVAETPAYKPPPHPMQSSTASARWKHRGRLGLAKPKRGDSALLSDDNTQGADGDAPGMKATASSHDSLDFMSGLSSSINNKAYDRFTRSPPPVLSSSYAGSMDSESHRNSFLSMDEGSADMDNTFHLSRSRSKNQSVSSTGYAPMRGLQSMTGDMFAGSRSMDISDVSMNSNPKSRSPSPNPKSASKVSSNGGMAPRLMNVDEAGSAGKHSADPQAPDSAEYKGTSAMHGGDVERRREMSPLLSGQRRKMASPLASASASAENINQRAALSTSPRSSRISPNYPIKPMTMQEMRLAPHGESVVDMPARFQQYEKRINGDSPHYISLHERSRNQGNAPRSAESGAPLVDSNRSGTISPVYADQDLMIMPKAQHHQTLPSRSGNVGDDGQHPSSAFPQPVLRDGARPEYPGSGYSSPKQVPTRRPPAENNFEAFRKSSPILQQQQQQVETDNSANAAGLRSDDQNRLSRAETLVDDKAILQEQYLSARVLVSQKQHQLQPRQPRYTPPEISTHGYPTPQNSQLEPASASVSASKPLPQLHQQQQHQQHQQHQQQPAQASQPGMDPKRKLVINNREYQKISITGRGGSSKVYKAMSSKHEILAIKRVSFSRADMQSIAGYVNEIVLLRKFEGNPYIIQLYDAEINKERGLLHMVMELGDTDLANVLKRQGEVALGMNTIRLYWEQMLRAVQAIHDERVVHADLKPANYLLVKGSLKLIDFGIAKAIGNDTTNIHRENQIGTVNYMSPEAIKETNTDNGRRMMKLGRASDIWSLGIILYQMCYGRTPFAQLALFQKLA</sequence>
<evidence type="ECO:0000313" key="1">
    <source>
        <dbReference type="EMBL" id="KAJ1888101.1"/>
    </source>
</evidence>
<dbReference type="EC" id="2.7.12.1" evidence="1"/>
<dbReference type="Proteomes" id="UP001150581">
    <property type="component" value="Unassembled WGS sequence"/>
</dbReference>
<protein>
    <submittedName>
        <fullName evidence="1">Dual-specificity kinase, spindle pole body (SPB) duplication and spindle checkpoint function</fullName>
        <ecNumber evidence="1">2.7.12.1</ecNumber>
    </submittedName>
</protein>
<keyword evidence="2" id="KW-1185">Reference proteome</keyword>
<accession>A0ACC1I575</accession>
<keyword evidence="1" id="KW-0418">Kinase</keyword>
<keyword evidence="1" id="KW-0808">Transferase</keyword>
<dbReference type="EMBL" id="JANBPG010001830">
    <property type="protein sequence ID" value="KAJ1888101.1"/>
    <property type="molecule type" value="Genomic_DNA"/>
</dbReference>
<organism evidence="1 2">
    <name type="scientific">Kickxella alabastrina</name>
    <dbReference type="NCBI Taxonomy" id="61397"/>
    <lineage>
        <taxon>Eukaryota</taxon>
        <taxon>Fungi</taxon>
        <taxon>Fungi incertae sedis</taxon>
        <taxon>Zoopagomycota</taxon>
        <taxon>Kickxellomycotina</taxon>
        <taxon>Kickxellomycetes</taxon>
        <taxon>Kickxellales</taxon>
        <taxon>Kickxellaceae</taxon>
        <taxon>Kickxella</taxon>
    </lineage>
</organism>
<name>A0ACC1I575_9FUNG</name>
<reference evidence="1" key="1">
    <citation type="submission" date="2022-07" db="EMBL/GenBank/DDBJ databases">
        <title>Phylogenomic reconstructions and comparative analyses of Kickxellomycotina fungi.</title>
        <authorList>
            <person name="Reynolds N.K."/>
            <person name="Stajich J.E."/>
            <person name="Barry K."/>
            <person name="Grigoriev I.V."/>
            <person name="Crous P."/>
            <person name="Smith M.E."/>
        </authorList>
    </citation>
    <scope>NUCLEOTIDE SEQUENCE</scope>
    <source>
        <strain evidence="1">Benny 63K</strain>
    </source>
</reference>
<proteinExistence type="predicted"/>
<gene>
    <name evidence="1" type="primary">MPS1_2</name>
    <name evidence="1" type="ORF">LPJ66_008741</name>
</gene>
<comment type="caution">
    <text evidence="1">The sequence shown here is derived from an EMBL/GenBank/DDBJ whole genome shotgun (WGS) entry which is preliminary data.</text>
</comment>